<dbReference type="InterPro" id="IPR027417">
    <property type="entry name" value="P-loop_NTPase"/>
</dbReference>
<evidence type="ECO:0000313" key="7">
    <source>
        <dbReference type="Proteomes" id="UP000326924"/>
    </source>
</evidence>
<keyword evidence="7" id="KW-1185">Reference proteome</keyword>
<feature type="repeat" description="TPR" evidence="3">
    <location>
        <begin position="1117"/>
        <end position="1150"/>
    </location>
</feature>
<keyword evidence="2 3" id="KW-0802">TPR repeat</keyword>
<dbReference type="EMBL" id="VXIS01000340">
    <property type="protein sequence ID" value="KAA8894431.1"/>
    <property type="molecule type" value="Genomic_DNA"/>
</dbReference>
<gene>
    <name evidence="6" type="ORF">FN846DRAFT_819409</name>
</gene>
<accession>A0A5J5EGQ0</accession>
<feature type="repeat" description="TPR" evidence="3">
    <location>
        <begin position="1285"/>
        <end position="1318"/>
    </location>
</feature>
<feature type="repeat" description="TPR" evidence="3">
    <location>
        <begin position="991"/>
        <end position="1024"/>
    </location>
</feature>
<dbReference type="SMART" id="SM00028">
    <property type="entry name" value="TPR"/>
    <property type="match status" value="11"/>
</dbReference>
<feature type="region of interest" description="Disordered" evidence="4">
    <location>
        <begin position="1"/>
        <end position="110"/>
    </location>
</feature>
<dbReference type="SUPFAM" id="SSF53474">
    <property type="entry name" value="alpha/beta-Hydrolases"/>
    <property type="match status" value="1"/>
</dbReference>
<dbReference type="Pfam" id="PF00931">
    <property type="entry name" value="NB-ARC"/>
    <property type="match status" value="1"/>
</dbReference>
<dbReference type="Gene3D" id="3.40.50.300">
    <property type="entry name" value="P-loop containing nucleotide triphosphate hydrolases"/>
    <property type="match status" value="1"/>
</dbReference>
<dbReference type="PANTHER" id="PTHR45641:SF19">
    <property type="entry name" value="NEPHROCYSTIN-3"/>
    <property type="match status" value="1"/>
</dbReference>
<evidence type="ECO:0000256" key="4">
    <source>
        <dbReference type="SAM" id="MobiDB-lite"/>
    </source>
</evidence>
<keyword evidence="1" id="KW-0677">Repeat</keyword>
<dbReference type="InterPro" id="IPR019734">
    <property type="entry name" value="TPR_rpt"/>
</dbReference>
<dbReference type="SUPFAM" id="SSF81901">
    <property type="entry name" value="HCP-like"/>
    <property type="match status" value="2"/>
</dbReference>
<evidence type="ECO:0000256" key="1">
    <source>
        <dbReference type="ARBA" id="ARBA00022737"/>
    </source>
</evidence>
<dbReference type="InterPro" id="IPR011990">
    <property type="entry name" value="TPR-like_helical_dom_sf"/>
</dbReference>
<protein>
    <recommendedName>
        <fullName evidence="5">NB-ARC domain-containing protein</fullName>
    </recommendedName>
</protein>
<dbReference type="PROSITE" id="PS50005">
    <property type="entry name" value="TPR"/>
    <property type="match status" value="8"/>
</dbReference>
<dbReference type="PROSITE" id="PS50293">
    <property type="entry name" value="TPR_REGION"/>
    <property type="match status" value="1"/>
</dbReference>
<sequence length="1397" mass="158108">MARRRNAKVRNDQSPGTRRRSARISEGVAPPDNQPSSAQQVDTMRKGKRKQPPDEPPPLQPVDQVPLPKRLKTSTLPVREKNDLFTPDDNEEAVADIGVPTSRPLNQHRLKPRTFRIGSIPPEVTKGQLAAYLRDLLEDNRPEPPKNPFILSLAPHRNYQTATVTFNSEEPSIFAKCNAVGDREYWTIEDTEISLVVDCDFLGITPLYSAEEPTLDIVAVTGLAGHAFGSWKSRKQNKMWLRDFLPVDLELRQANVRILTFGYDSALKDSTSTNSIQEYSRQLLDAVHSARADTDKERYRPIIFIGHSLGGLIIKQALADALRSSESDQAILDSCVGIFFFGVPHRGLNNQNISTLVKGQRNSHFINDLREGSALLKEAHEHFLQLCLSDCQITSFYETRDTRAVVVLKDGSWDRSGAMVRIVTEESATWALPTEARYMRIPIDADHSDMVKFTDHDDRHYMTVLNRLHECVGKAPGIIENRLANRGKEGEKESKVPEPLFLMPFCENSAFIGRADTLKRLEELLNSKRDSQLRAALSGLGGIGKTTIAVEFCYQRRKAQPRTHIFWVHGDSHETFNASYLDLGREAGLEPKGDDEDAQLKGVKRWLDSSVSGDWMMIIDNFDDVDLYPAKYLPVRRGTILFTTRDERLIEHPAYSVSITSGVKVTAMSDKEALETFSKRLDPTGTGAVVRTHAEASLELLNLLENLPLAIAQAAAYIRETGTDIPKYLEIFKECERNQHDLLGEALPNVTGNERDSSRAVTTTWKITVDRIQQENPQSIQLLGLMSFLSPEEISEEMLTGAPFLKDMRPVPLKKAFALLLNFALLYRLESSNYRLHRLVSFSIRELLNLEDPQRGHELLETAVKLIVQCFPEDISGNMTKCTHLLSHAITSLGHVSRYNLKFPSLWSLQNDVGRVFSENGDNSGALKWYQRAMDGYEKTLGRDHASTLNTVNNMASAFDDQGKYDKALEWYQRALDGYEKTLGRDHPSTLDTVDNMAIVFRRQGKYDKALEWHQRALDGKEKTPRRDHPSTLVTVNNMAIVFHSQGEYDKALVWYQRALHGREKTLGRDHPSTLDTVNNTAIVFFRQGKYDKALVWYQRALHGREKTLGRDHPSTLETVNNTAIVFHSQGEYDKALVWYQRALDGKEKTLGRDHPSTLDTVNNMASVFGDQGEYDKALEWYQRALHGYEKTLGRDHPSTLDTVNNMAIVFFRQGKYDKALEWYQRALDGKEKTLGRDHPSTLNTVNNMAGVFGDQGEYDKALEWYQRALDGKEKTLGRDHSSTLGTVNNMAVVFFRQGKYDKALEWYQRALDGKEKTLGRDHSSTLNTVNNMAGVFFRQGKYDKALEWYQRALHGYEKTLGRDHPSTLRTVNNMAEVKGHLSTLTDAGINAQGNVH</sequence>
<feature type="repeat" description="TPR" evidence="3">
    <location>
        <begin position="1201"/>
        <end position="1234"/>
    </location>
</feature>
<feature type="repeat" description="TPR" evidence="3">
    <location>
        <begin position="949"/>
        <end position="982"/>
    </location>
</feature>
<dbReference type="PANTHER" id="PTHR45641">
    <property type="entry name" value="TETRATRICOPEPTIDE REPEAT PROTEIN (AFU_ORTHOLOGUE AFUA_6G03870)"/>
    <property type="match status" value="1"/>
</dbReference>
<dbReference type="NCBIfam" id="NF040586">
    <property type="entry name" value="FxSxx_TPR"/>
    <property type="match status" value="1"/>
</dbReference>
<comment type="caution">
    <text evidence="6">The sequence shown here is derived from an EMBL/GenBank/DDBJ whole genome shotgun (WGS) entry which is preliminary data.</text>
</comment>
<dbReference type="Pfam" id="PF13424">
    <property type="entry name" value="TPR_12"/>
    <property type="match status" value="4"/>
</dbReference>
<organism evidence="6 7">
    <name type="scientific">Sphaerosporella brunnea</name>
    <dbReference type="NCBI Taxonomy" id="1250544"/>
    <lineage>
        <taxon>Eukaryota</taxon>
        <taxon>Fungi</taxon>
        <taxon>Dikarya</taxon>
        <taxon>Ascomycota</taxon>
        <taxon>Pezizomycotina</taxon>
        <taxon>Pezizomycetes</taxon>
        <taxon>Pezizales</taxon>
        <taxon>Pyronemataceae</taxon>
        <taxon>Sphaerosporella</taxon>
    </lineage>
</organism>
<evidence type="ECO:0000256" key="2">
    <source>
        <dbReference type="ARBA" id="ARBA00022803"/>
    </source>
</evidence>
<evidence type="ECO:0000259" key="5">
    <source>
        <dbReference type="Pfam" id="PF00931"/>
    </source>
</evidence>
<dbReference type="Pfam" id="PF13374">
    <property type="entry name" value="TPR_10"/>
    <property type="match status" value="3"/>
</dbReference>
<feature type="repeat" description="TPR" evidence="3">
    <location>
        <begin position="1243"/>
        <end position="1276"/>
    </location>
</feature>
<dbReference type="GO" id="GO:0043531">
    <property type="term" value="F:ADP binding"/>
    <property type="evidence" value="ECO:0007669"/>
    <property type="project" value="InterPro"/>
</dbReference>
<dbReference type="OrthoDB" id="1658288at2759"/>
<dbReference type="InterPro" id="IPR029058">
    <property type="entry name" value="AB_hydrolase_fold"/>
</dbReference>
<evidence type="ECO:0000313" key="6">
    <source>
        <dbReference type="EMBL" id="KAA8894431.1"/>
    </source>
</evidence>
<name>A0A5J5EGQ0_9PEZI</name>
<dbReference type="Gene3D" id="1.25.40.10">
    <property type="entry name" value="Tetratricopeptide repeat domain"/>
    <property type="match status" value="4"/>
</dbReference>
<dbReference type="Proteomes" id="UP000326924">
    <property type="component" value="Unassembled WGS sequence"/>
</dbReference>
<feature type="domain" description="NB-ARC" evidence="5">
    <location>
        <begin position="516"/>
        <end position="679"/>
    </location>
</feature>
<dbReference type="InParanoid" id="A0A5J5EGQ0"/>
<reference evidence="6 7" key="1">
    <citation type="submission" date="2019-09" db="EMBL/GenBank/DDBJ databases">
        <title>Draft genome of the ectomycorrhizal ascomycete Sphaerosporella brunnea.</title>
        <authorList>
            <consortium name="DOE Joint Genome Institute"/>
            <person name="Benucci G.M."/>
            <person name="Marozzi G."/>
            <person name="Antonielli L."/>
            <person name="Sanchez S."/>
            <person name="Marco P."/>
            <person name="Wang X."/>
            <person name="Falini L.B."/>
            <person name="Barry K."/>
            <person name="Haridas S."/>
            <person name="Lipzen A."/>
            <person name="Labutti K."/>
            <person name="Grigoriev I.V."/>
            <person name="Murat C."/>
            <person name="Martin F."/>
            <person name="Albertini E."/>
            <person name="Donnini D."/>
            <person name="Bonito G."/>
        </authorList>
    </citation>
    <scope>NUCLEOTIDE SEQUENCE [LARGE SCALE GENOMIC DNA]</scope>
    <source>
        <strain evidence="6 7">Sb_GMNB300</strain>
    </source>
</reference>
<proteinExistence type="predicted"/>
<feature type="repeat" description="TPR" evidence="3">
    <location>
        <begin position="1327"/>
        <end position="1360"/>
    </location>
</feature>
<evidence type="ECO:0000256" key="3">
    <source>
        <dbReference type="PROSITE-ProRule" id="PRU00339"/>
    </source>
</evidence>
<feature type="repeat" description="TPR" evidence="3">
    <location>
        <begin position="1159"/>
        <end position="1192"/>
    </location>
</feature>
<dbReference type="SUPFAM" id="SSF52540">
    <property type="entry name" value="P-loop containing nucleoside triphosphate hydrolases"/>
    <property type="match status" value="1"/>
</dbReference>
<dbReference type="Gene3D" id="3.40.50.1820">
    <property type="entry name" value="alpha/beta hydrolase"/>
    <property type="match status" value="1"/>
</dbReference>
<dbReference type="InterPro" id="IPR002182">
    <property type="entry name" value="NB-ARC"/>
</dbReference>